<dbReference type="Proteomes" id="UP000230842">
    <property type="component" value="Unassembled WGS sequence"/>
</dbReference>
<dbReference type="AlphaFoldDB" id="A0A2M9BEP6"/>
<name>A0A2M9BEP6_9ACTN</name>
<keyword evidence="2" id="KW-1185">Reference proteome</keyword>
<dbReference type="EMBL" id="PGEZ01000001">
    <property type="protein sequence ID" value="PJJ56420.1"/>
    <property type="molecule type" value="Genomic_DNA"/>
</dbReference>
<evidence type="ECO:0000313" key="1">
    <source>
        <dbReference type="EMBL" id="PJJ56420.1"/>
    </source>
</evidence>
<dbReference type="RefSeq" id="WP_211287960.1">
    <property type="nucleotide sequence ID" value="NZ_PGEZ01000001.1"/>
</dbReference>
<accession>A0A2M9BEP6</accession>
<protein>
    <submittedName>
        <fullName evidence="1">Uncharacterized protein</fullName>
    </submittedName>
</protein>
<reference evidence="1 2" key="1">
    <citation type="submission" date="2017-11" db="EMBL/GenBank/DDBJ databases">
        <title>Genomic Encyclopedia of Archaeal and Bacterial Type Strains, Phase II (KMG-II): From Individual Species to Whole Genera.</title>
        <authorList>
            <person name="Goeker M."/>
        </authorList>
    </citation>
    <scope>NUCLEOTIDE SEQUENCE [LARGE SCALE GENOMIC DNA]</scope>
    <source>
        <strain evidence="1 2">DSM 27763</strain>
    </source>
</reference>
<evidence type="ECO:0000313" key="2">
    <source>
        <dbReference type="Proteomes" id="UP000230842"/>
    </source>
</evidence>
<gene>
    <name evidence="1" type="ORF">CLV56_0628</name>
</gene>
<proteinExistence type="predicted"/>
<comment type="caution">
    <text evidence="1">The sequence shown here is derived from an EMBL/GenBank/DDBJ whole genome shotgun (WGS) entry which is preliminary data.</text>
</comment>
<organism evidence="1 2">
    <name type="scientific">Mumia flava</name>
    <dbReference type="NCBI Taxonomy" id="1348852"/>
    <lineage>
        <taxon>Bacteria</taxon>
        <taxon>Bacillati</taxon>
        <taxon>Actinomycetota</taxon>
        <taxon>Actinomycetes</taxon>
        <taxon>Propionibacteriales</taxon>
        <taxon>Nocardioidaceae</taxon>
        <taxon>Mumia</taxon>
    </lineage>
</organism>
<sequence length="51" mass="5772">MKKALIWILIGFVIYFLVTSPDGAAGFVETIWDFILDLFEAMADFLESLLS</sequence>